<accession>A0A382ZBX9</accession>
<dbReference type="NCBIfam" id="TIGR01409">
    <property type="entry name" value="TAT_signal_seq"/>
    <property type="match status" value="1"/>
</dbReference>
<dbReference type="AlphaFoldDB" id="A0A382ZBX9"/>
<dbReference type="EMBL" id="UINC01182394">
    <property type="protein sequence ID" value="SVD92585.1"/>
    <property type="molecule type" value="Genomic_DNA"/>
</dbReference>
<dbReference type="InterPro" id="IPR019546">
    <property type="entry name" value="TAT_signal_bac_arc"/>
</dbReference>
<name>A0A382ZBX9_9ZZZZ</name>
<feature type="non-terminal residue" evidence="1">
    <location>
        <position position="1"/>
    </location>
</feature>
<proteinExistence type="predicted"/>
<gene>
    <name evidence="1" type="ORF">METZ01_LOCUS445439</name>
</gene>
<feature type="non-terminal residue" evidence="1">
    <location>
        <position position="150"/>
    </location>
</feature>
<sequence length="150" mass="17017">VVSNEEFLPTPQTKQQKEVEALIQTLASQYGKKTGLNRRDFLKTSSGMAVAFLAMNQVFGKYFSVHAEETLDPSAYAELWPKEEFIFDVQTHHVAAGKTEPLFFRGKMMAWKFNQELRGRQPKKGDLTFDNYVKEVFLDSEVSVACLSGV</sequence>
<evidence type="ECO:0008006" key="2">
    <source>
        <dbReference type="Google" id="ProtNLM"/>
    </source>
</evidence>
<organism evidence="1">
    <name type="scientific">marine metagenome</name>
    <dbReference type="NCBI Taxonomy" id="408172"/>
    <lineage>
        <taxon>unclassified sequences</taxon>
        <taxon>metagenomes</taxon>
        <taxon>ecological metagenomes</taxon>
    </lineage>
</organism>
<protein>
    <recommendedName>
        <fullName evidence="2">Amidohydrolase-related domain-containing protein</fullName>
    </recommendedName>
</protein>
<reference evidence="1" key="1">
    <citation type="submission" date="2018-05" db="EMBL/GenBank/DDBJ databases">
        <authorList>
            <person name="Lanie J.A."/>
            <person name="Ng W.-L."/>
            <person name="Kazmierczak K.M."/>
            <person name="Andrzejewski T.M."/>
            <person name="Davidsen T.M."/>
            <person name="Wayne K.J."/>
            <person name="Tettelin H."/>
            <person name="Glass J.I."/>
            <person name="Rusch D."/>
            <person name="Podicherti R."/>
            <person name="Tsui H.-C.T."/>
            <person name="Winkler M.E."/>
        </authorList>
    </citation>
    <scope>NUCLEOTIDE SEQUENCE</scope>
</reference>
<evidence type="ECO:0000313" key="1">
    <source>
        <dbReference type="EMBL" id="SVD92585.1"/>
    </source>
</evidence>